<proteinExistence type="predicted"/>
<evidence type="ECO:0000256" key="1">
    <source>
        <dbReference type="SAM" id="MobiDB-lite"/>
    </source>
</evidence>
<feature type="compositionally biased region" description="Low complexity" evidence="1">
    <location>
        <begin position="580"/>
        <end position="596"/>
    </location>
</feature>
<keyword evidence="4" id="KW-1185">Reference proteome</keyword>
<dbReference type="InterPro" id="IPR013783">
    <property type="entry name" value="Ig-like_fold"/>
</dbReference>
<feature type="signal peptide" evidence="2">
    <location>
        <begin position="1"/>
        <end position="26"/>
    </location>
</feature>
<reference evidence="3" key="1">
    <citation type="submission" date="2022-09" db="EMBL/GenBank/DDBJ databases">
        <title>Eubacterium sp. LFL-14 isolated from human feces.</title>
        <authorList>
            <person name="Liu F."/>
        </authorList>
    </citation>
    <scope>NUCLEOTIDE SEQUENCE</scope>
    <source>
        <strain evidence="3">LFL-14</strain>
    </source>
</reference>
<feature type="region of interest" description="Disordered" evidence="1">
    <location>
        <begin position="552"/>
        <end position="596"/>
    </location>
</feature>
<dbReference type="Proteomes" id="UP001431199">
    <property type="component" value="Unassembled WGS sequence"/>
</dbReference>
<evidence type="ECO:0000256" key="2">
    <source>
        <dbReference type="SAM" id="SignalP"/>
    </source>
</evidence>
<protein>
    <recommendedName>
        <fullName evidence="5">Fibronectin type-III domain-containing protein</fullName>
    </recommendedName>
</protein>
<feature type="region of interest" description="Disordered" evidence="1">
    <location>
        <begin position="339"/>
        <end position="407"/>
    </location>
</feature>
<dbReference type="SUPFAM" id="SSF49785">
    <property type="entry name" value="Galactose-binding domain-like"/>
    <property type="match status" value="1"/>
</dbReference>
<name>A0ABT2M257_9FIRM</name>
<accession>A0ABT2M257</accession>
<evidence type="ECO:0000313" key="4">
    <source>
        <dbReference type="Proteomes" id="UP001431199"/>
    </source>
</evidence>
<dbReference type="Gene3D" id="2.60.40.10">
    <property type="entry name" value="Immunoglobulins"/>
    <property type="match status" value="1"/>
</dbReference>
<dbReference type="EMBL" id="JAODBU010000010">
    <property type="protein sequence ID" value="MCT7399530.1"/>
    <property type="molecule type" value="Genomic_DNA"/>
</dbReference>
<evidence type="ECO:0008006" key="5">
    <source>
        <dbReference type="Google" id="ProtNLM"/>
    </source>
</evidence>
<feature type="compositionally biased region" description="Low complexity" evidence="1">
    <location>
        <begin position="555"/>
        <end position="572"/>
    </location>
</feature>
<sequence>MKFNKISRKVLAYACATAMVFSSVSAYQVLQVSAYEESDYTTIGDDKTVTVGDWTLYAGKWGSNTGEMAYAGSTVDDLSLKVISSDGNSGCWKLQAKHTVTGLTKDTTYDLKLKVKASQAGTLYEKIETPEVIKTGIEIKEGENEVTVQFKATSESTGMVLELSGIPSGTVLDFGGITCTEATEIETTTEQQADAEGYYSSAKGKWTTSLPWQVFTVGSMKYKGTATKNAVTADFKFLEAGGGDWNTQARVPADKQVFGPLEASGDGVNYKVKVAYTSTATFGANLQLNGANNDVTFEEGTHELNLDYVSKADYPVIFMNLGNAVANLQLTFTMTFTKDGETEPTTESTETTTEAVETTTEAAETTTESTETTTEAAETTTESTETTTEAVETTTEAAETTTEKQEPVEITMDQEFNADGDRELGGYTIYVGQSWNGSTAVAGVDAEDADHIKVQQKTSNWGQAWGLQVKKEFSGLVPGAKYSISWKINAESNDGKVLVTNNEAQIALVGGEQVLTGEFTATESGTGEFVVGMGWVGLTNPIEFFAPEITKISDPETTTENTETTTEAPETTKAQEETTTKSAETTTAKTATTTTVAPTTTAPATTVAPAKVTVKKVAIKKATKKKSAKKASIVLKKVSGVAGYQVKVSTSKKFAKKTTVTVNAKSVKVTVKKLKANKTYYVKARAYKKVSGSKVYGKWSKVIKIANK</sequence>
<keyword evidence="2" id="KW-0732">Signal</keyword>
<dbReference type="RefSeq" id="WP_260978907.1">
    <property type="nucleotide sequence ID" value="NZ_JAODBU010000010.1"/>
</dbReference>
<evidence type="ECO:0000313" key="3">
    <source>
        <dbReference type="EMBL" id="MCT7399530.1"/>
    </source>
</evidence>
<feature type="compositionally biased region" description="Low complexity" evidence="1">
    <location>
        <begin position="343"/>
        <end position="400"/>
    </location>
</feature>
<feature type="chain" id="PRO_5045092129" description="Fibronectin type-III domain-containing protein" evidence="2">
    <location>
        <begin position="27"/>
        <end position="708"/>
    </location>
</feature>
<dbReference type="Gene3D" id="2.60.120.260">
    <property type="entry name" value="Galactose-binding domain-like"/>
    <property type="match status" value="1"/>
</dbReference>
<dbReference type="InterPro" id="IPR008979">
    <property type="entry name" value="Galactose-bd-like_sf"/>
</dbReference>
<gene>
    <name evidence="3" type="ORF">N5B56_10610</name>
</gene>
<comment type="caution">
    <text evidence="3">The sequence shown here is derived from an EMBL/GenBank/DDBJ whole genome shotgun (WGS) entry which is preliminary data.</text>
</comment>
<organism evidence="3 4">
    <name type="scientific">Eubacterium album</name>
    <dbReference type="NCBI Taxonomy" id="2978477"/>
    <lineage>
        <taxon>Bacteria</taxon>
        <taxon>Bacillati</taxon>
        <taxon>Bacillota</taxon>
        <taxon>Clostridia</taxon>
        <taxon>Eubacteriales</taxon>
        <taxon>Eubacteriaceae</taxon>
        <taxon>Eubacterium</taxon>
    </lineage>
</organism>